<feature type="compositionally biased region" description="Polar residues" evidence="1">
    <location>
        <begin position="252"/>
        <end position="261"/>
    </location>
</feature>
<feature type="region of interest" description="Disordered" evidence="1">
    <location>
        <begin position="419"/>
        <end position="492"/>
    </location>
</feature>
<dbReference type="GO" id="GO:0042795">
    <property type="term" value="P:snRNA transcription by RNA polymerase II"/>
    <property type="evidence" value="ECO:0007669"/>
    <property type="project" value="TreeGrafter"/>
</dbReference>
<reference evidence="2" key="1">
    <citation type="submission" date="2025-05" db="UniProtKB">
        <authorList>
            <consortium name="RefSeq"/>
        </authorList>
    </citation>
    <scope>NUCLEOTIDE SEQUENCE [LARGE SCALE GENOMIC DNA]</scope>
</reference>
<feature type="compositionally biased region" description="Basic and acidic residues" evidence="1">
    <location>
        <begin position="419"/>
        <end position="442"/>
    </location>
</feature>
<sequence length="556" mass="63272">MPRYSNIQLYQVNIADGFASDCDELVHRCLQVPTLDFQEFSKIWKAMNFDLLYLGRTSSAEIAELSEELVNTAKRYMVKDTSYFQESVAGLFLVYSLLHLQPFSGFAYLTLVPADVRAVTRIEMVARRERRLDILYILGEVLVKWTQYHVVERPRGMEMVIRKYLEGFTFSLDKRGVRPMGVFYRQNEELDHIRDLGSVTRQYLLAKKALVGDAASMPSLQYINSNLAVDLNASLRKLVSGVAEDSEPEVINDSSSENEMNGTEDRSNRVQAIKDRAMKNSVGPMNHLTCVDDRNKIITSPKKKDLKRPTGKIKTDNHTKPVTTSPKKKKVKPRNILSRKRILKGNFVNSSGSSDNSDNDDDLDIDEFHKEDETTEREIEPQTENQDIEVNPTNLPLILKPGDLGNDIEIEIIDYSDLKTKTDETANSKSDDTAKSKSDKTVKSKSNNTAKSKTGVAAKSKTNGTAKSKTVKKTKTKTKTKTNTYESSSTDDESLVISAARIVHKTYRKRQRKDEKSEEKLLPVRKKEKRELVRRDMKSKFRRMGMLPVANFENEK</sequence>
<proteinExistence type="predicted"/>
<protein>
    <submittedName>
        <fullName evidence="3">Uncharacterized protein LOC112050253</fullName>
    </submittedName>
</protein>
<organism evidence="2 3">
    <name type="scientific">Bicyclus anynana</name>
    <name type="common">Squinting bush brown butterfly</name>
    <dbReference type="NCBI Taxonomy" id="110368"/>
    <lineage>
        <taxon>Eukaryota</taxon>
        <taxon>Metazoa</taxon>
        <taxon>Ecdysozoa</taxon>
        <taxon>Arthropoda</taxon>
        <taxon>Hexapoda</taxon>
        <taxon>Insecta</taxon>
        <taxon>Pterygota</taxon>
        <taxon>Neoptera</taxon>
        <taxon>Endopterygota</taxon>
        <taxon>Lepidoptera</taxon>
        <taxon>Glossata</taxon>
        <taxon>Ditrysia</taxon>
        <taxon>Papilionoidea</taxon>
        <taxon>Nymphalidae</taxon>
        <taxon>Satyrinae</taxon>
        <taxon>Satyrini</taxon>
        <taxon>Mycalesina</taxon>
        <taxon>Bicyclus</taxon>
    </lineage>
</organism>
<feature type="compositionally biased region" description="Basic and acidic residues" evidence="1">
    <location>
        <begin position="366"/>
        <end position="380"/>
    </location>
</feature>
<dbReference type="AlphaFoldDB" id="A0A6J1NH02"/>
<dbReference type="InterPro" id="IPR019188">
    <property type="entry name" value="SNAPC1"/>
</dbReference>
<dbReference type="PANTHER" id="PTHR15131">
    <property type="entry name" value="SMALL NUCLEAR RNA ACTIVATING COMPLEX, POLYPEPTIDE 1"/>
    <property type="match status" value="1"/>
</dbReference>
<dbReference type="GO" id="GO:0043565">
    <property type="term" value="F:sequence-specific DNA binding"/>
    <property type="evidence" value="ECO:0007669"/>
    <property type="project" value="TreeGrafter"/>
</dbReference>
<feature type="compositionally biased region" description="Basic residues" evidence="1">
    <location>
        <begin position="469"/>
        <end position="480"/>
    </location>
</feature>
<dbReference type="OrthoDB" id="20127at2759"/>
<dbReference type="GeneID" id="112050253"/>
<feature type="compositionally biased region" description="Low complexity" evidence="1">
    <location>
        <begin position="444"/>
        <end position="454"/>
    </location>
</feature>
<name>A0A6J1NH02_BICAN</name>
<feature type="region of interest" description="Disordered" evidence="1">
    <location>
        <begin position="246"/>
        <end position="267"/>
    </location>
</feature>
<feature type="region of interest" description="Disordered" evidence="1">
    <location>
        <begin position="293"/>
        <end position="394"/>
    </location>
</feature>
<dbReference type="GO" id="GO:0019185">
    <property type="term" value="C:snRNA-activating protein complex"/>
    <property type="evidence" value="ECO:0007669"/>
    <property type="project" value="TreeGrafter"/>
</dbReference>
<gene>
    <name evidence="3" type="primary">LOC112050253</name>
</gene>
<reference evidence="3" key="2">
    <citation type="submission" date="2025-08" db="UniProtKB">
        <authorList>
            <consortium name="RefSeq"/>
        </authorList>
    </citation>
    <scope>IDENTIFICATION</scope>
</reference>
<keyword evidence="2" id="KW-1185">Reference proteome</keyword>
<dbReference type="PANTHER" id="PTHR15131:SF3">
    <property type="entry name" value="SNRNA-ACTIVATING PROTEIN COMPLEX SUBUNIT 1"/>
    <property type="match status" value="1"/>
</dbReference>
<dbReference type="Proteomes" id="UP001652582">
    <property type="component" value="Chromosome 2"/>
</dbReference>
<evidence type="ECO:0000256" key="1">
    <source>
        <dbReference type="SAM" id="MobiDB-lite"/>
    </source>
</evidence>
<evidence type="ECO:0000313" key="2">
    <source>
        <dbReference type="Proteomes" id="UP001652582"/>
    </source>
</evidence>
<dbReference type="RefSeq" id="XP_023944243.2">
    <property type="nucleotide sequence ID" value="XM_024088475.2"/>
</dbReference>
<dbReference type="Pfam" id="PF09808">
    <property type="entry name" value="SNAPC1"/>
    <property type="match status" value="1"/>
</dbReference>
<feature type="compositionally biased region" description="Basic residues" evidence="1">
    <location>
        <begin position="326"/>
        <end position="343"/>
    </location>
</feature>
<evidence type="ECO:0000313" key="3">
    <source>
        <dbReference type="RefSeq" id="XP_023944243.2"/>
    </source>
</evidence>
<dbReference type="GO" id="GO:0042796">
    <property type="term" value="P:snRNA transcription by RNA polymerase III"/>
    <property type="evidence" value="ECO:0007669"/>
    <property type="project" value="TreeGrafter"/>
</dbReference>
<accession>A0A6J1NH02</accession>
<dbReference type="KEGG" id="bany:112050253"/>